<dbReference type="Gene3D" id="2.10.25.10">
    <property type="entry name" value="Laminin"/>
    <property type="match status" value="3"/>
</dbReference>
<feature type="disulfide bond" evidence="2">
    <location>
        <begin position="32"/>
        <end position="42"/>
    </location>
</feature>
<feature type="domain" description="FZ" evidence="4">
    <location>
        <begin position="311"/>
        <end position="437"/>
    </location>
</feature>
<dbReference type="OrthoDB" id="2286242at2759"/>
<dbReference type="SUPFAM" id="SSF63501">
    <property type="entry name" value="Frizzled cysteine-rich domain"/>
    <property type="match status" value="1"/>
</dbReference>
<dbReference type="CDD" id="cd00096">
    <property type="entry name" value="Ig"/>
    <property type="match status" value="1"/>
</dbReference>
<dbReference type="SUPFAM" id="SSF56672">
    <property type="entry name" value="DNA/RNA polymerases"/>
    <property type="match status" value="1"/>
</dbReference>
<dbReference type="FunFam" id="3.30.70.270:FF:000026">
    <property type="entry name" value="Transposon Ty3-G Gag-Pol polyprotein"/>
    <property type="match status" value="1"/>
</dbReference>
<dbReference type="SMART" id="SM00409">
    <property type="entry name" value="IG"/>
    <property type="match status" value="4"/>
</dbReference>
<feature type="disulfide bond" evidence="2">
    <location>
        <begin position="454"/>
        <end position="463"/>
    </location>
</feature>
<dbReference type="PROSITE" id="PS00022">
    <property type="entry name" value="EGF_1"/>
    <property type="match status" value="5"/>
</dbReference>
<dbReference type="Pfam" id="PF25024">
    <property type="entry name" value="EGF_TEN"/>
    <property type="match status" value="1"/>
</dbReference>
<dbReference type="InterPro" id="IPR036790">
    <property type="entry name" value="Frizzled_dom_sf"/>
</dbReference>
<dbReference type="SMART" id="SM00063">
    <property type="entry name" value="FRI"/>
    <property type="match status" value="1"/>
</dbReference>
<dbReference type="PROSITE" id="PS01186">
    <property type="entry name" value="EGF_2"/>
    <property type="match status" value="5"/>
</dbReference>
<evidence type="ECO:0000259" key="4">
    <source>
        <dbReference type="PROSITE" id="PS50038"/>
    </source>
</evidence>
<dbReference type="PANTHER" id="PTHR37984">
    <property type="entry name" value="PROTEIN CBG26694"/>
    <property type="match status" value="1"/>
</dbReference>
<feature type="disulfide bond" evidence="2">
    <location>
        <begin position="49"/>
        <end position="58"/>
    </location>
</feature>
<sequence length="1102" mass="122071">MNSGYCIEGECVCTAGFTGDHCEVPLPGEGDCMFDCANGGTCIDGYCICLPGYGGKYCGIEPPSIMCPFPCENFGTCDTDSGICLCAEGYEGLNCQSRSCLQECQNGGYCDDGVCQCINGFRGPFCQIPECLVPCLNGGECAEGECFCLDGFEGDSCEIQIARLIITGEEGHFAVGSTISFLCTVYGRVGAQPVWRTPSGDIIRAPVATRGDLQIRLNRYSEILGQGITRLVVEELSYRDEGNYSCQSDHLQEILTIQIEIYQEITSSSEPYYYEHSTTTPSPAVMPTTTLGIDILDNTQSPDTTPGFQFCELLNSTICNDVLPYNLTYFPNALTNYANATELIAAVINHQLAGCSNTATLTMCYFLYPPCPAVELNVCRQDCLQALDGCQEFMRALRDFFNWKDINILRETCLSMPEEGCIRLPEPPSESNACQSEDDCPTYSFCNERSECECLPPYTGQNCDTIFPDVDVTITPEFGGLPQLGLNVTLICVTNVIEPPTYPTWVGPDSQRIYGQGYTRVFVEDVEAGASRLHINNVQPEDVGRYMCQVGKEVSPYVLQIAARYEVNITILPETGIGLPVGSEMTFLCIVEAAEGALPLLPSWMSPHGPRIPIKNKHNRIYVHHFSENSMGLTLSDIQPSDAGSYYCGVNGRFAELNITVAKSSFTLIITPGPFQDITLGNNLTFNCEMSAPQLHNFPIWMDPLGQSIHMLEEGNQGHLYTQTPSLIMTTLFINGLQVQDLGTYTCVVGSVSAQLHLYLGESFFVNKRHKITWCQKKSKAGFTDNCKFCGKKHELQKLKCPAYGKTCTSCGKQNHFASKCTNKDSFKQKAKFVRQVEVESDENESDSLCSSSEESVLSVTLEGSRASQQMQLIQVMYENIATVNEVSCESNIKREVFDIQDSVNSGVMGQSDILRDYKDVLRVLAICQVRKTVEEANADHVTNLKRFLQRCRERSIKLNKDKFEYKCEEVAFIGHVLSKEGLRPDPRKVEAILKMPKPENVADIQRFVGMVKYLSKFLPALSDKSEPLRRLTHKDVDWTWSIEQDRALAEIKQLVTTAPVLKYFNPDSQTEGQGDASEKGLGFCLIQMGSQSILQQSFNAS</sequence>
<accession>A0A2G8LBU0</accession>
<dbReference type="InterPro" id="IPR050951">
    <property type="entry name" value="Retrovirus_Pol_polyprotein"/>
</dbReference>
<dbReference type="SUPFAM" id="SSF48726">
    <property type="entry name" value="Immunoglobulin"/>
    <property type="match status" value="4"/>
</dbReference>
<dbReference type="CDD" id="cd00054">
    <property type="entry name" value="EGF_CA"/>
    <property type="match status" value="1"/>
</dbReference>
<feature type="domain" description="Ig-like" evidence="5">
    <location>
        <begin position="176"/>
        <end position="258"/>
    </location>
</feature>
<dbReference type="Gene3D" id="3.30.70.270">
    <property type="match status" value="2"/>
</dbReference>
<dbReference type="InterPro" id="IPR043502">
    <property type="entry name" value="DNA/RNA_pol_sf"/>
</dbReference>
<dbReference type="PANTHER" id="PTHR37984:SF8">
    <property type="entry name" value="CCHC-TYPE DOMAIN-CONTAINING PROTEIN"/>
    <property type="match status" value="1"/>
</dbReference>
<feature type="domain" description="Ig-like" evidence="5">
    <location>
        <begin position="468"/>
        <end position="570"/>
    </location>
</feature>
<keyword evidence="1 2" id="KW-1015">Disulfide bond</keyword>
<organism evidence="6 7">
    <name type="scientific">Stichopus japonicus</name>
    <name type="common">Sea cucumber</name>
    <dbReference type="NCBI Taxonomy" id="307972"/>
    <lineage>
        <taxon>Eukaryota</taxon>
        <taxon>Metazoa</taxon>
        <taxon>Echinodermata</taxon>
        <taxon>Eleutherozoa</taxon>
        <taxon>Echinozoa</taxon>
        <taxon>Holothuroidea</taxon>
        <taxon>Aspidochirotacea</taxon>
        <taxon>Aspidochirotida</taxon>
        <taxon>Stichopodidae</taxon>
        <taxon>Apostichopus</taxon>
    </lineage>
</organism>
<feature type="disulfide bond" evidence="2">
    <location>
        <begin position="86"/>
        <end position="95"/>
    </location>
</feature>
<feature type="disulfide bond" evidence="2">
    <location>
        <begin position="67"/>
        <end position="77"/>
    </location>
</feature>
<evidence type="ECO:0000313" key="6">
    <source>
        <dbReference type="EMBL" id="PIK57630.1"/>
    </source>
</evidence>
<dbReference type="Pfam" id="PF17919">
    <property type="entry name" value="RT_RNaseH_2"/>
    <property type="match status" value="1"/>
</dbReference>
<dbReference type="InterPro" id="IPR043128">
    <property type="entry name" value="Rev_trsase/Diguanyl_cyclase"/>
</dbReference>
<reference evidence="6 7" key="1">
    <citation type="journal article" date="2017" name="PLoS Biol.">
        <title>The sea cucumber genome provides insights into morphological evolution and visceral regeneration.</title>
        <authorList>
            <person name="Zhang X."/>
            <person name="Sun L."/>
            <person name="Yuan J."/>
            <person name="Sun Y."/>
            <person name="Gao Y."/>
            <person name="Zhang L."/>
            <person name="Li S."/>
            <person name="Dai H."/>
            <person name="Hamel J.F."/>
            <person name="Liu C."/>
            <person name="Yu Y."/>
            <person name="Liu S."/>
            <person name="Lin W."/>
            <person name="Guo K."/>
            <person name="Jin S."/>
            <person name="Xu P."/>
            <person name="Storey K.B."/>
            <person name="Huan P."/>
            <person name="Zhang T."/>
            <person name="Zhou Y."/>
            <person name="Zhang J."/>
            <person name="Lin C."/>
            <person name="Li X."/>
            <person name="Xing L."/>
            <person name="Huo D."/>
            <person name="Sun M."/>
            <person name="Wang L."/>
            <person name="Mercier A."/>
            <person name="Li F."/>
            <person name="Yang H."/>
            <person name="Xiang J."/>
        </authorList>
    </citation>
    <scope>NUCLEOTIDE SEQUENCE [LARGE SCALE GENOMIC DNA]</scope>
    <source>
        <strain evidence="6">Shaxun</strain>
        <tissue evidence="6">Muscle</tissue>
    </source>
</reference>
<evidence type="ECO:0000259" key="5">
    <source>
        <dbReference type="PROSITE" id="PS50835"/>
    </source>
</evidence>
<comment type="caution">
    <text evidence="6">The sequence shown here is derived from an EMBL/GenBank/DDBJ whole genome shotgun (WGS) entry which is preliminary data.</text>
</comment>
<feature type="domain" description="EGF-like" evidence="3">
    <location>
        <begin position="127"/>
        <end position="158"/>
    </location>
</feature>
<dbReference type="EMBL" id="MRZV01000137">
    <property type="protein sequence ID" value="PIK57630.1"/>
    <property type="molecule type" value="Genomic_DNA"/>
</dbReference>
<dbReference type="InterPro" id="IPR013783">
    <property type="entry name" value="Ig-like_fold"/>
</dbReference>
<dbReference type="Gene3D" id="2.60.40.10">
    <property type="entry name" value="Immunoglobulins"/>
    <property type="match status" value="3"/>
</dbReference>
<evidence type="ECO:0000259" key="3">
    <source>
        <dbReference type="PROSITE" id="PS50026"/>
    </source>
</evidence>
<dbReference type="InterPro" id="IPR013151">
    <property type="entry name" value="Immunoglobulin_dom"/>
</dbReference>
<feature type="domain" description="EGF-like" evidence="3">
    <location>
        <begin position="63"/>
        <end position="96"/>
    </location>
</feature>
<feature type="domain" description="EGF-like" evidence="3">
    <location>
        <begin position="28"/>
        <end position="59"/>
    </location>
</feature>
<dbReference type="CDD" id="cd07066">
    <property type="entry name" value="CRD_FZ"/>
    <property type="match status" value="1"/>
</dbReference>
<dbReference type="STRING" id="307972.A0A2G8LBU0"/>
<dbReference type="InterPro" id="IPR000742">
    <property type="entry name" value="EGF"/>
</dbReference>
<feature type="disulfide bond" evidence="2">
    <location>
        <begin position="131"/>
        <end position="141"/>
    </location>
</feature>
<dbReference type="Pfam" id="PF00047">
    <property type="entry name" value="ig"/>
    <property type="match status" value="1"/>
</dbReference>
<dbReference type="InterPro" id="IPR003598">
    <property type="entry name" value="Ig_sub2"/>
</dbReference>
<protein>
    <submittedName>
        <fullName evidence="6">Putative fibropellin-1-like</fullName>
    </submittedName>
</protein>
<dbReference type="SUPFAM" id="SSF57196">
    <property type="entry name" value="EGF/Laminin"/>
    <property type="match status" value="1"/>
</dbReference>
<dbReference type="InterPro" id="IPR041577">
    <property type="entry name" value="RT_RNaseH_2"/>
</dbReference>
<name>A0A2G8LBU0_STIJA</name>
<dbReference type="PROSITE" id="PS50038">
    <property type="entry name" value="FZ"/>
    <property type="match status" value="1"/>
</dbReference>
<dbReference type="SMART" id="SM00408">
    <property type="entry name" value="IGc2"/>
    <property type="match status" value="3"/>
</dbReference>
<feature type="domain" description="Ig-like" evidence="5">
    <location>
        <begin position="582"/>
        <end position="660"/>
    </location>
</feature>
<dbReference type="PROSITE" id="PS50026">
    <property type="entry name" value="EGF_3"/>
    <property type="match status" value="4"/>
</dbReference>
<evidence type="ECO:0000256" key="1">
    <source>
        <dbReference type="ARBA" id="ARBA00023157"/>
    </source>
</evidence>
<comment type="caution">
    <text evidence="2">Lacks conserved residue(s) required for the propagation of feature annotation.</text>
</comment>
<feature type="disulfide bond" evidence="2">
    <location>
        <begin position="148"/>
        <end position="157"/>
    </location>
</feature>
<dbReference type="SMART" id="SM00181">
    <property type="entry name" value="EGF"/>
    <property type="match status" value="5"/>
</dbReference>
<evidence type="ECO:0000256" key="2">
    <source>
        <dbReference type="PROSITE-ProRule" id="PRU00076"/>
    </source>
</evidence>
<feature type="domain" description="EGF-like" evidence="3">
    <location>
        <begin position="430"/>
        <end position="464"/>
    </location>
</feature>
<dbReference type="InterPro" id="IPR020067">
    <property type="entry name" value="Frizzled_dom"/>
</dbReference>
<dbReference type="AlphaFoldDB" id="A0A2G8LBU0"/>
<keyword evidence="7" id="KW-1185">Reference proteome</keyword>
<dbReference type="InterPro" id="IPR007110">
    <property type="entry name" value="Ig-like_dom"/>
</dbReference>
<dbReference type="InterPro" id="IPR003599">
    <property type="entry name" value="Ig_sub"/>
</dbReference>
<feature type="domain" description="Ig-like" evidence="5">
    <location>
        <begin position="681"/>
        <end position="757"/>
    </location>
</feature>
<keyword evidence="2" id="KW-0245">EGF-like domain</keyword>
<proteinExistence type="predicted"/>
<dbReference type="InterPro" id="IPR036179">
    <property type="entry name" value="Ig-like_dom_sf"/>
</dbReference>
<evidence type="ECO:0000313" key="7">
    <source>
        <dbReference type="Proteomes" id="UP000230750"/>
    </source>
</evidence>
<gene>
    <name evidence="6" type="ORF">BSL78_05456</name>
</gene>
<dbReference type="PROSITE" id="PS50835">
    <property type="entry name" value="IG_LIKE"/>
    <property type="match status" value="4"/>
</dbReference>
<dbReference type="Proteomes" id="UP000230750">
    <property type="component" value="Unassembled WGS sequence"/>
</dbReference>